<organism evidence="2 3">
    <name type="scientific">Deinococcus aerius</name>
    <dbReference type="NCBI Taxonomy" id="200253"/>
    <lineage>
        <taxon>Bacteria</taxon>
        <taxon>Thermotogati</taxon>
        <taxon>Deinococcota</taxon>
        <taxon>Deinococci</taxon>
        <taxon>Deinococcales</taxon>
        <taxon>Deinococcaceae</taxon>
        <taxon>Deinococcus</taxon>
    </lineage>
</organism>
<sequence>MTRIVDFEEFAAQMPQLLREAEAGETIVILRDGKPSLHIQGVKTAPDQNGTGMTIWEALRDAPKAETAEEELVIDRKADAWRNDHFEFDPDDLE</sequence>
<accession>A0A2I9D1Q0</accession>
<dbReference type="Proteomes" id="UP000236569">
    <property type="component" value="Unassembled WGS sequence"/>
</dbReference>
<dbReference type="RefSeq" id="WP_103127865.1">
    <property type="nucleotide sequence ID" value="NZ_BFAG01000001.1"/>
</dbReference>
<reference evidence="3" key="1">
    <citation type="submission" date="2018-01" db="EMBL/GenBank/DDBJ databases">
        <title>Draft Genome Sequence of the Radioresistant Bacterium Deinococcus aerius TR0125, Isolated from the Higher Atmosphere above Japan.</title>
        <authorList>
            <person name="Satoh K."/>
            <person name="Arai H."/>
            <person name="Sanzen T."/>
            <person name="Kawaguchi Y."/>
            <person name="Hayashi H."/>
            <person name="Yokobori S."/>
            <person name="Yamagishi A."/>
            <person name="Oono Y."/>
            <person name="Narumi I."/>
        </authorList>
    </citation>
    <scope>NUCLEOTIDE SEQUENCE [LARGE SCALE GENOMIC DNA]</scope>
    <source>
        <strain evidence="3">TR0125</strain>
    </source>
</reference>
<comment type="similarity">
    <text evidence="1">Belongs to the phD/YefM antitoxin family.</text>
</comment>
<protein>
    <recommendedName>
        <fullName evidence="4">Antitoxin</fullName>
    </recommendedName>
</protein>
<dbReference type="SUPFAM" id="SSF143120">
    <property type="entry name" value="YefM-like"/>
    <property type="match status" value="1"/>
</dbReference>
<comment type="caution">
    <text evidence="2">The sequence shown here is derived from an EMBL/GenBank/DDBJ whole genome shotgun (WGS) entry which is preliminary data.</text>
</comment>
<gene>
    <name evidence="2" type="ORF">DAERI_010498</name>
</gene>
<keyword evidence="3" id="KW-1185">Reference proteome</keyword>
<dbReference type="OrthoDB" id="9800503at2"/>
<proteinExistence type="inferred from homology"/>
<dbReference type="AlphaFoldDB" id="A0A2I9D1Q0"/>
<evidence type="ECO:0008006" key="4">
    <source>
        <dbReference type="Google" id="ProtNLM"/>
    </source>
</evidence>
<evidence type="ECO:0000313" key="2">
    <source>
        <dbReference type="EMBL" id="GBF04326.1"/>
    </source>
</evidence>
<dbReference type="InterPro" id="IPR036165">
    <property type="entry name" value="YefM-like_sf"/>
</dbReference>
<dbReference type="EMBL" id="BFAG01000001">
    <property type="protein sequence ID" value="GBF04326.1"/>
    <property type="molecule type" value="Genomic_DNA"/>
</dbReference>
<name>A0A2I9D1Q0_9DEIO</name>
<evidence type="ECO:0000256" key="1">
    <source>
        <dbReference type="ARBA" id="ARBA00009981"/>
    </source>
</evidence>
<evidence type="ECO:0000313" key="3">
    <source>
        <dbReference type="Proteomes" id="UP000236569"/>
    </source>
</evidence>